<evidence type="ECO:0000313" key="2">
    <source>
        <dbReference type="Proteomes" id="UP000240377"/>
    </source>
</evidence>
<dbReference type="EMBL" id="MG765279">
    <property type="protein sequence ID" value="AUV60141.1"/>
    <property type="molecule type" value="Genomic_DNA"/>
</dbReference>
<accession>A0A2K9VD43</accession>
<keyword evidence="2" id="KW-1185">Reference proteome</keyword>
<reference evidence="1" key="1">
    <citation type="submission" date="2018-01" db="EMBL/GenBank/DDBJ databases">
        <title>Lactobacillus phages that infect wine-derived L. plantarum strains.</title>
        <authorList>
            <person name="Kyrkou I."/>
            <person name="Hestbjerg Hansen L."/>
        </authorList>
    </citation>
    <scope>NUCLEOTIDE SEQUENCE [LARGE SCALE GENOMIC DNA]</scope>
</reference>
<dbReference type="GeneID" id="54988922"/>
<dbReference type="RefSeq" id="YP_009798460.1">
    <property type="nucleotide sequence ID" value="NC_047926.1"/>
</dbReference>
<dbReference type="Proteomes" id="UP000240377">
    <property type="component" value="Segment"/>
</dbReference>
<proteinExistence type="predicted"/>
<dbReference type="KEGG" id="vg:54988922"/>
<sequence length="82" mass="9203">MKLEKAIELLQNDTFDMEETFYSDLGGDVTAEYGLMVTDPETLIKELEIDLSKINDYNELYDEVEDGLNDSVDGGVDGVTPY</sequence>
<protein>
    <submittedName>
        <fullName evidence="1">Uncharacterized protein</fullName>
    </submittedName>
</protein>
<organism evidence="1 2">
    <name type="scientific">Lactobacillus phage Semele</name>
    <dbReference type="NCBI Taxonomy" id="2079433"/>
    <lineage>
        <taxon>Viruses</taxon>
        <taxon>Duplodnaviria</taxon>
        <taxon>Heunggongvirae</taxon>
        <taxon>Uroviricota</taxon>
        <taxon>Caudoviricetes</taxon>
        <taxon>Herelleviridae</taxon>
        <taxon>Harbinvirus</taxon>
        <taxon>Harbinvirus semele</taxon>
    </lineage>
</organism>
<evidence type="ECO:0000313" key="1">
    <source>
        <dbReference type="EMBL" id="AUV60141.1"/>
    </source>
</evidence>
<name>A0A2K9VD43_9CAUD</name>